<comment type="caution">
    <text evidence="3">The sequence shown here is derived from an EMBL/GenBank/DDBJ whole genome shotgun (WGS) entry which is preliminary data.</text>
</comment>
<dbReference type="PANTHER" id="PTHR30007:SF1">
    <property type="entry name" value="BLR1914 PROTEIN"/>
    <property type="match status" value="1"/>
</dbReference>
<dbReference type="Proteomes" id="UP000280296">
    <property type="component" value="Unassembled WGS sequence"/>
</dbReference>
<dbReference type="AlphaFoldDB" id="A0A432MK37"/>
<evidence type="ECO:0000313" key="4">
    <source>
        <dbReference type="Proteomes" id="UP000280296"/>
    </source>
</evidence>
<name>A0A432MK37_9BACT</name>
<protein>
    <recommendedName>
        <fullName evidence="2">Transposase IS4-like domain-containing protein</fullName>
    </recommendedName>
</protein>
<dbReference type="EMBL" id="RYZH01000021">
    <property type="protein sequence ID" value="RUL87486.1"/>
    <property type="molecule type" value="Genomic_DNA"/>
</dbReference>
<reference evidence="3 4" key="1">
    <citation type="submission" date="2018-12" db="EMBL/GenBank/DDBJ databases">
        <authorList>
            <person name="Toschakov S.V."/>
        </authorList>
    </citation>
    <scope>NUCLEOTIDE SEQUENCE [LARGE SCALE GENOMIC DNA]</scope>
    <source>
        <strain evidence="3 4">GM2012</strain>
    </source>
</reference>
<dbReference type="GO" id="GO:0003677">
    <property type="term" value="F:DNA binding"/>
    <property type="evidence" value="ECO:0007669"/>
    <property type="project" value="InterPro"/>
</dbReference>
<evidence type="ECO:0000259" key="2">
    <source>
        <dbReference type="Pfam" id="PF01609"/>
    </source>
</evidence>
<gene>
    <name evidence="3" type="ORF">TsocGM_12340</name>
</gene>
<dbReference type="GO" id="GO:0004803">
    <property type="term" value="F:transposase activity"/>
    <property type="evidence" value="ECO:0007669"/>
    <property type="project" value="InterPro"/>
</dbReference>
<reference evidence="3 4" key="2">
    <citation type="submission" date="2019-01" db="EMBL/GenBank/DDBJ databases">
        <title>Tautonia sociabilis, a novel thermotolerant planctomycete of Isosphaeraceae family, isolated from a 4000 m deep subterranean habitat.</title>
        <authorList>
            <person name="Kovaleva O.L."/>
            <person name="Elcheninov A.G."/>
            <person name="Van Heerden E."/>
            <person name="Toshchakov S.V."/>
            <person name="Novikov A."/>
            <person name="Bonch-Osmolovskaya E.A."/>
            <person name="Kublanov I.V."/>
        </authorList>
    </citation>
    <scope>NUCLEOTIDE SEQUENCE [LARGE SCALE GENOMIC DNA]</scope>
    <source>
        <strain evidence="3 4">GM2012</strain>
    </source>
</reference>
<sequence>MGPRPPAPRHPLRPTDPDPRPPPRPTLTLRPGWRGPSRPQDRGASGLGAVRPQPTRRWKCVTPDDQAPTHPARLILDRGSDSDPLRQRLAGRGTEMICPHRKNRRRLKTQDGRPLRRYKRRWKVERTFAGLGNFRRLVVRYEKDLTMDRAFFLVACLLITIRQ</sequence>
<proteinExistence type="predicted"/>
<organism evidence="3 4">
    <name type="scientific">Tautonia sociabilis</name>
    <dbReference type="NCBI Taxonomy" id="2080755"/>
    <lineage>
        <taxon>Bacteria</taxon>
        <taxon>Pseudomonadati</taxon>
        <taxon>Planctomycetota</taxon>
        <taxon>Planctomycetia</taxon>
        <taxon>Isosphaerales</taxon>
        <taxon>Isosphaeraceae</taxon>
        <taxon>Tautonia</taxon>
    </lineage>
</organism>
<accession>A0A432MK37</accession>
<feature type="compositionally biased region" description="Basic and acidic residues" evidence="1">
    <location>
        <begin position="75"/>
        <end position="84"/>
    </location>
</feature>
<feature type="domain" description="Transposase IS4-like" evidence="2">
    <location>
        <begin position="70"/>
        <end position="158"/>
    </location>
</feature>
<dbReference type="Pfam" id="PF01609">
    <property type="entry name" value="DDE_Tnp_1"/>
    <property type="match status" value="1"/>
</dbReference>
<dbReference type="PANTHER" id="PTHR30007">
    <property type="entry name" value="PHP DOMAIN PROTEIN"/>
    <property type="match status" value="1"/>
</dbReference>
<feature type="region of interest" description="Disordered" evidence="1">
    <location>
        <begin position="1"/>
        <end position="84"/>
    </location>
</feature>
<dbReference type="GO" id="GO:0006313">
    <property type="term" value="P:DNA transposition"/>
    <property type="evidence" value="ECO:0007669"/>
    <property type="project" value="InterPro"/>
</dbReference>
<evidence type="ECO:0000313" key="3">
    <source>
        <dbReference type="EMBL" id="RUL87486.1"/>
    </source>
</evidence>
<keyword evidence="4" id="KW-1185">Reference proteome</keyword>
<dbReference type="InterPro" id="IPR002559">
    <property type="entry name" value="Transposase_11"/>
</dbReference>
<evidence type="ECO:0000256" key="1">
    <source>
        <dbReference type="SAM" id="MobiDB-lite"/>
    </source>
</evidence>